<evidence type="ECO:0000313" key="3">
    <source>
        <dbReference type="Proteomes" id="UP001285354"/>
    </source>
</evidence>
<proteinExistence type="predicted"/>
<feature type="compositionally biased region" description="Basic and acidic residues" evidence="1">
    <location>
        <begin position="446"/>
        <end position="458"/>
    </location>
</feature>
<evidence type="ECO:0000313" key="2">
    <source>
        <dbReference type="EMBL" id="KAK2625916.1"/>
    </source>
</evidence>
<dbReference type="Proteomes" id="UP001285354">
    <property type="component" value="Unassembled WGS sequence"/>
</dbReference>
<accession>A0AAD9SYH2</accession>
<evidence type="ECO:0000256" key="1">
    <source>
        <dbReference type="SAM" id="MobiDB-lite"/>
    </source>
</evidence>
<gene>
    <name evidence="2" type="ORF">QTJ16_005228</name>
</gene>
<name>A0AAD9SYH2_9HELO</name>
<dbReference type="AlphaFoldDB" id="A0AAD9SYH2"/>
<feature type="region of interest" description="Disordered" evidence="1">
    <location>
        <begin position="327"/>
        <end position="386"/>
    </location>
</feature>
<dbReference type="EMBL" id="JAUBYV010000007">
    <property type="protein sequence ID" value="KAK2625916.1"/>
    <property type="molecule type" value="Genomic_DNA"/>
</dbReference>
<sequence>MVRTLPILKKRFLLAFLLTLISTASLMLLLVTSVGSRIQKIGLGTSLRNWNDVETKGELGQSIRVVAFGDSWGASHKEEGEEARGKGWVEVMCDELEKTTSLTSLAASQPSRDFPSLPATGVYTSRSIHAHAVTQTQRLSSENTTYTLPDLSMQIQAFKGLPLPATQPKDTIFVVSLGFWDVYDFARLDYAMGVNATDYSVAEVFRQLDILYEFFSETLYPAPAPGRAEAEAKEDGGRRIYGEATRNHPAEGKRPKFRVIIPRLFDPTLTPGWLSHRPAPLSPSSVAEQQKNAVYLTERWNQRLENGMGRWARGEVVGAGADLKAEKTIKEKARGKPLIPPEPFQPPRVKAGRKKGAHPPSPSPSTQASGENLADADGDDTLPQRDVFFHDTPGLLLSLIVAHQLLHPTSLHPSASHSKFMYRSDPSDSDSDAITSSPFSSVSLPCKHDRQPGQHEMENADGLTSEGGQLLCTKPEEFLWWNAFSLGPKGSRLLGKEVAETVRTGRGLRRAWEGEES</sequence>
<feature type="region of interest" description="Disordered" evidence="1">
    <location>
        <begin position="422"/>
        <end position="468"/>
    </location>
</feature>
<reference evidence="2" key="1">
    <citation type="submission" date="2023-06" db="EMBL/GenBank/DDBJ databases">
        <title>Draft genome of Marssonina rosae.</title>
        <authorList>
            <person name="Cheng Q."/>
        </authorList>
    </citation>
    <scope>NUCLEOTIDE SEQUENCE</scope>
    <source>
        <strain evidence="2">R4</strain>
    </source>
</reference>
<comment type="caution">
    <text evidence="2">The sequence shown here is derived from an EMBL/GenBank/DDBJ whole genome shotgun (WGS) entry which is preliminary data.</text>
</comment>
<feature type="compositionally biased region" description="Polar residues" evidence="1">
    <location>
        <begin position="432"/>
        <end position="443"/>
    </location>
</feature>
<protein>
    <submittedName>
        <fullName evidence="2">Uncharacterized protein</fullName>
    </submittedName>
</protein>
<organism evidence="2 3">
    <name type="scientific">Diplocarpon rosae</name>
    <dbReference type="NCBI Taxonomy" id="946125"/>
    <lineage>
        <taxon>Eukaryota</taxon>
        <taxon>Fungi</taxon>
        <taxon>Dikarya</taxon>
        <taxon>Ascomycota</taxon>
        <taxon>Pezizomycotina</taxon>
        <taxon>Leotiomycetes</taxon>
        <taxon>Helotiales</taxon>
        <taxon>Drepanopezizaceae</taxon>
        <taxon>Diplocarpon</taxon>
    </lineage>
</organism>
<keyword evidence="3" id="KW-1185">Reference proteome</keyword>